<comment type="caution">
    <text evidence="1">The sequence shown here is derived from an EMBL/GenBank/DDBJ whole genome shotgun (WGS) entry which is preliminary data.</text>
</comment>
<organism evidence="1 2">
    <name type="scientific">Reichenbachiella ulvae</name>
    <dbReference type="NCBI Taxonomy" id="2980104"/>
    <lineage>
        <taxon>Bacteria</taxon>
        <taxon>Pseudomonadati</taxon>
        <taxon>Bacteroidota</taxon>
        <taxon>Cytophagia</taxon>
        <taxon>Cytophagales</taxon>
        <taxon>Reichenbachiellaceae</taxon>
        <taxon>Reichenbachiella</taxon>
    </lineage>
</organism>
<name>A0ABT3CWA3_9BACT</name>
<reference evidence="1 2" key="1">
    <citation type="submission" date="2022-10" db="EMBL/GenBank/DDBJ databases">
        <title>Comparative genomics and taxonomic characterization of three novel marine species of genus Reichenbachiella exhibiting antioxidant and polysaccharide degradation activities.</title>
        <authorList>
            <person name="Muhammad N."/>
            <person name="Lee Y.-J."/>
            <person name="Ko J."/>
            <person name="Kim S.-G."/>
        </authorList>
    </citation>
    <scope>NUCLEOTIDE SEQUENCE [LARGE SCALE GENOMIC DNA]</scope>
    <source>
        <strain evidence="1 2">ABR2-5</strain>
    </source>
</reference>
<protein>
    <submittedName>
        <fullName evidence="1">Uncharacterized protein</fullName>
    </submittedName>
</protein>
<dbReference type="Proteomes" id="UP001300692">
    <property type="component" value="Unassembled WGS sequence"/>
</dbReference>
<gene>
    <name evidence="1" type="ORF">N7U62_14470</name>
</gene>
<evidence type="ECO:0000313" key="2">
    <source>
        <dbReference type="Proteomes" id="UP001300692"/>
    </source>
</evidence>
<dbReference type="EMBL" id="JAOYOD010000001">
    <property type="protein sequence ID" value="MCV9387884.1"/>
    <property type="molecule type" value="Genomic_DNA"/>
</dbReference>
<sequence>MDVWNFGRCPKGRNAHVWAFCKLGNAEKPIFGASASCRIEKNQFLSLLQVREWRKTHFSAFCKLAIAAAWMFGQSANLGMLLPHVSTRKAV</sequence>
<dbReference type="RefSeq" id="WP_264138701.1">
    <property type="nucleotide sequence ID" value="NZ_JAOYOD010000001.1"/>
</dbReference>
<accession>A0ABT3CWA3</accession>
<keyword evidence="2" id="KW-1185">Reference proteome</keyword>
<proteinExistence type="predicted"/>
<evidence type="ECO:0000313" key="1">
    <source>
        <dbReference type="EMBL" id="MCV9387884.1"/>
    </source>
</evidence>